<comment type="caution">
    <text evidence="3">The sequence shown here is derived from an EMBL/GenBank/DDBJ whole genome shotgun (WGS) entry which is preliminary data.</text>
</comment>
<dbReference type="EMBL" id="JBIYDN010000021">
    <property type="protein sequence ID" value="MFK4445793.1"/>
    <property type="molecule type" value="Genomic_DNA"/>
</dbReference>
<feature type="compositionally biased region" description="Pro residues" evidence="1">
    <location>
        <begin position="126"/>
        <end position="142"/>
    </location>
</feature>
<evidence type="ECO:0000256" key="1">
    <source>
        <dbReference type="SAM" id="MobiDB-lite"/>
    </source>
</evidence>
<dbReference type="InterPro" id="IPR045629">
    <property type="entry name" value="DUF6232"/>
</dbReference>
<feature type="transmembrane region" description="Helical" evidence="2">
    <location>
        <begin position="68"/>
        <end position="85"/>
    </location>
</feature>
<feature type="transmembrane region" description="Helical" evidence="2">
    <location>
        <begin position="45"/>
        <end position="62"/>
    </location>
</feature>
<gene>
    <name evidence="3" type="ORF">ABH943_005825</name>
</gene>
<evidence type="ECO:0008006" key="5">
    <source>
        <dbReference type="Google" id="ProtNLM"/>
    </source>
</evidence>
<reference evidence="3 4" key="1">
    <citation type="submission" date="2024-11" db="EMBL/GenBank/DDBJ databases">
        <title>Using genomics to understand microbial adaptation to soil warming.</title>
        <authorList>
            <person name="Deangelis K.M. PhD."/>
        </authorList>
    </citation>
    <scope>NUCLEOTIDE SEQUENCE [LARGE SCALE GENOMIC DNA]</scope>
    <source>
        <strain evidence="3 4">GAS97</strain>
    </source>
</reference>
<name>A0ABW8MQ27_9BURK</name>
<feature type="region of interest" description="Disordered" evidence="1">
    <location>
        <begin position="123"/>
        <end position="142"/>
    </location>
</feature>
<organism evidence="3 4">
    <name type="scientific">Caballeronia udeis</name>
    <dbReference type="NCBI Taxonomy" id="1232866"/>
    <lineage>
        <taxon>Bacteria</taxon>
        <taxon>Pseudomonadati</taxon>
        <taxon>Pseudomonadota</taxon>
        <taxon>Betaproteobacteria</taxon>
        <taxon>Burkholderiales</taxon>
        <taxon>Burkholderiaceae</taxon>
        <taxon>Caballeronia</taxon>
    </lineage>
</organism>
<dbReference type="RefSeq" id="WP_404610742.1">
    <property type="nucleotide sequence ID" value="NZ_JBIYDN010000021.1"/>
</dbReference>
<keyword evidence="2" id="KW-0472">Membrane</keyword>
<keyword evidence="2" id="KW-0812">Transmembrane</keyword>
<sequence length="142" mass="14861">MQQNLPFNERGITFARAGLSASGQLFPLRDLLGATVVMVPRQKPLPIGLGVIGLVVAVAGGILGSGPALLLGVMIAVVGYLSWITQDVIYRMYVTTPAGEREVFTTKDEEFAQRVAKLVREGIPGAPAPVPAAAPPSEPMPG</sequence>
<proteinExistence type="predicted"/>
<keyword evidence="4" id="KW-1185">Reference proteome</keyword>
<dbReference type="Proteomes" id="UP001620514">
    <property type="component" value="Unassembled WGS sequence"/>
</dbReference>
<protein>
    <recommendedName>
        <fullName evidence="5">Lipoprotein</fullName>
    </recommendedName>
</protein>
<evidence type="ECO:0000313" key="4">
    <source>
        <dbReference type="Proteomes" id="UP001620514"/>
    </source>
</evidence>
<dbReference type="Pfam" id="PF19744">
    <property type="entry name" value="DUF6232"/>
    <property type="match status" value="1"/>
</dbReference>
<evidence type="ECO:0000313" key="3">
    <source>
        <dbReference type="EMBL" id="MFK4445793.1"/>
    </source>
</evidence>
<accession>A0ABW8MQ27</accession>
<keyword evidence="2" id="KW-1133">Transmembrane helix</keyword>
<evidence type="ECO:0000256" key="2">
    <source>
        <dbReference type="SAM" id="Phobius"/>
    </source>
</evidence>